<evidence type="ECO:0000256" key="1">
    <source>
        <dbReference type="SAM" id="SignalP"/>
    </source>
</evidence>
<reference evidence="2 3" key="1">
    <citation type="submission" date="2020-08" db="EMBL/GenBank/DDBJ databases">
        <title>Genomic Encyclopedia of Type Strains, Phase III (KMG-III): the genomes of soil and plant-associated and newly described type strains.</title>
        <authorList>
            <person name="Whitman W."/>
        </authorList>
    </citation>
    <scope>NUCLEOTIDE SEQUENCE [LARGE SCALE GENOMIC DNA]</scope>
    <source>
        <strain evidence="2 3">CECT 8356</strain>
    </source>
</reference>
<feature type="signal peptide" evidence="1">
    <location>
        <begin position="1"/>
        <end position="32"/>
    </location>
</feature>
<keyword evidence="1" id="KW-0732">Signal</keyword>
<name>A0A7W5CJR2_9MICO</name>
<proteinExistence type="predicted"/>
<evidence type="ECO:0000313" key="3">
    <source>
        <dbReference type="Proteomes" id="UP000543579"/>
    </source>
</evidence>
<gene>
    <name evidence="2" type="ORF">FHS07_002675</name>
</gene>
<comment type="caution">
    <text evidence="2">The sequence shown here is derived from an EMBL/GenBank/DDBJ whole genome shotgun (WGS) entry which is preliminary data.</text>
</comment>
<sequence length="387" mass="40632">MNVISRRSFVGLLSAAPLVAASALLVPAAASAATVMSTRFGPDGSHWPSRTPRPSDAFDKTIECDCNWTAIANAVASLRTVAPNGNVRILVRPGRLAGNGAGSSSKPVLQGVGQTGRGRRILIMPRDGSASVSFDASIRLDRVMGVSFVGFWTFPSSLVLTGVSDFAWAWSKGRAFNISSNETGAVSGVEFVECVTPESQLTESDAWATRTAGSTVTDLSITGCYIASMYKPSGSSAHLDTYQLSGTHALRNVVMTDTVIFASTNAAFIPTELASGVRFEHCLVVAGSRMLQRYPLPTGAKSSTTGAPQAANGSGTNGVMAARDSIMIGSVPGVWASVENSFTPATTTYSNSGGWTSDPTLSTVDSAWLEQRTPTPTDEYLRAIWKL</sequence>
<dbReference type="Proteomes" id="UP000543579">
    <property type="component" value="Unassembled WGS sequence"/>
</dbReference>
<evidence type="ECO:0008006" key="4">
    <source>
        <dbReference type="Google" id="ProtNLM"/>
    </source>
</evidence>
<dbReference type="EMBL" id="JACHXY010000003">
    <property type="protein sequence ID" value="MBB3158957.1"/>
    <property type="molecule type" value="Genomic_DNA"/>
</dbReference>
<protein>
    <recommendedName>
        <fullName evidence="4">Tat pathway signal sequence domain protein</fullName>
    </recommendedName>
</protein>
<organism evidence="2 3">
    <name type="scientific">Microbacterium proteolyticum</name>
    <dbReference type="NCBI Taxonomy" id="1572644"/>
    <lineage>
        <taxon>Bacteria</taxon>
        <taxon>Bacillati</taxon>
        <taxon>Actinomycetota</taxon>
        <taxon>Actinomycetes</taxon>
        <taxon>Micrococcales</taxon>
        <taxon>Microbacteriaceae</taxon>
        <taxon>Microbacterium</taxon>
    </lineage>
</organism>
<dbReference type="InterPro" id="IPR006311">
    <property type="entry name" value="TAT_signal"/>
</dbReference>
<evidence type="ECO:0000313" key="2">
    <source>
        <dbReference type="EMBL" id="MBB3158957.1"/>
    </source>
</evidence>
<dbReference type="RefSeq" id="WP_183420373.1">
    <property type="nucleotide sequence ID" value="NZ_JACHXY010000003.1"/>
</dbReference>
<dbReference type="PROSITE" id="PS51318">
    <property type="entry name" value="TAT"/>
    <property type="match status" value="1"/>
</dbReference>
<accession>A0A7W5CJR2</accession>
<feature type="chain" id="PRO_5030525823" description="Tat pathway signal sequence domain protein" evidence="1">
    <location>
        <begin position="33"/>
        <end position="387"/>
    </location>
</feature>
<dbReference type="AlphaFoldDB" id="A0A7W5CJR2"/>